<keyword evidence="2" id="KW-1185">Reference proteome</keyword>
<name>A0ABQ9J0H2_9CUCU</name>
<comment type="caution">
    <text evidence="1">The sequence shown here is derived from an EMBL/GenBank/DDBJ whole genome shotgun (WGS) entry which is preliminary data.</text>
</comment>
<dbReference type="EMBL" id="JAPWTJ010001748">
    <property type="protein sequence ID" value="KAJ8969693.1"/>
    <property type="molecule type" value="Genomic_DNA"/>
</dbReference>
<reference evidence="1" key="1">
    <citation type="journal article" date="2023" name="Insect Mol. Biol.">
        <title>Genome sequencing provides insights into the evolution of gene families encoding plant cell wall-degrading enzymes in longhorned beetles.</title>
        <authorList>
            <person name="Shin N.R."/>
            <person name="Okamura Y."/>
            <person name="Kirsch R."/>
            <person name="Pauchet Y."/>
        </authorList>
    </citation>
    <scope>NUCLEOTIDE SEQUENCE</scope>
    <source>
        <strain evidence="1">MMC_N1</strain>
    </source>
</reference>
<dbReference type="Proteomes" id="UP001162164">
    <property type="component" value="Unassembled WGS sequence"/>
</dbReference>
<gene>
    <name evidence="1" type="ORF">NQ317_014239</name>
</gene>
<accession>A0ABQ9J0H2</accession>
<evidence type="ECO:0000313" key="2">
    <source>
        <dbReference type="Proteomes" id="UP001162164"/>
    </source>
</evidence>
<organism evidence="1 2">
    <name type="scientific">Molorchus minor</name>
    <dbReference type="NCBI Taxonomy" id="1323400"/>
    <lineage>
        <taxon>Eukaryota</taxon>
        <taxon>Metazoa</taxon>
        <taxon>Ecdysozoa</taxon>
        <taxon>Arthropoda</taxon>
        <taxon>Hexapoda</taxon>
        <taxon>Insecta</taxon>
        <taxon>Pterygota</taxon>
        <taxon>Neoptera</taxon>
        <taxon>Endopterygota</taxon>
        <taxon>Coleoptera</taxon>
        <taxon>Polyphaga</taxon>
        <taxon>Cucujiformia</taxon>
        <taxon>Chrysomeloidea</taxon>
        <taxon>Cerambycidae</taxon>
        <taxon>Lamiinae</taxon>
        <taxon>Monochamini</taxon>
        <taxon>Molorchus</taxon>
    </lineage>
</organism>
<sequence length="78" mass="9026">MNENLQQYEANIARLVYLAYPTPPRDFIEQLAVQVFIDGVRDCEIQQALQLARCEKLNEVLALKLPSKHREGTLELEK</sequence>
<protein>
    <submittedName>
        <fullName evidence="1">Uncharacterized protein</fullName>
    </submittedName>
</protein>
<proteinExistence type="predicted"/>
<evidence type="ECO:0000313" key="1">
    <source>
        <dbReference type="EMBL" id="KAJ8969693.1"/>
    </source>
</evidence>